<protein>
    <submittedName>
        <fullName evidence="2">Uncharacterized protein DUF3108</fullName>
    </submittedName>
</protein>
<evidence type="ECO:0000256" key="1">
    <source>
        <dbReference type="SAM" id="MobiDB-lite"/>
    </source>
</evidence>
<proteinExistence type="predicted"/>
<reference evidence="2 3" key="1">
    <citation type="submission" date="2018-08" db="EMBL/GenBank/DDBJ databases">
        <title>Genomic Encyclopedia of Type Strains, Phase IV (KMG-IV): sequencing the most valuable type-strain genomes for metagenomic binning, comparative biology and taxonomic classification.</title>
        <authorList>
            <person name="Goeker M."/>
        </authorList>
    </citation>
    <scope>NUCLEOTIDE SEQUENCE [LARGE SCALE GENOMIC DNA]</scope>
    <source>
        <strain evidence="2 3">DSM 26022</strain>
    </source>
</reference>
<accession>A0A3E0H364</accession>
<dbReference type="EMBL" id="QUNR01000003">
    <property type="protein sequence ID" value="REH37747.1"/>
    <property type="molecule type" value="Genomic_DNA"/>
</dbReference>
<name>A0A3E0H364_9GAMM</name>
<dbReference type="RefSeq" id="WP_116208359.1">
    <property type="nucleotide sequence ID" value="NZ_QUNR01000003.1"/>
</dbReference>
<dbReference type="AlphaFoldDB" id="A0A3E0H364"/>
<feature type="region of interest" description="Disordered" evidence="1">
    <location>
        <begin position="56"/>
        <end position="81"/>
    </location>
</feature>
<organism evidence="2 3">
    <name type="scientific">Paraperlucidibaca baekdonensis</name>
    <dbReference type="NCBI Taxonomy" id="748120"/>
    <lineage>
        <taxon>Bacteria</taxon>
        <taxon>Pseudomonadati</taxon>
        <taxon>Pseudomonadota</taxon>
        <taxon>Gammaproteobacteria</taxon>
        <taxon>Moraxellales</taxon>
        <taxon>Moraxellaceae</taxon>
        <taxon>Paraperlucidibaca</taxon>
    </lineage>
</organism>
<keyword evidence="3" id="KW-1185">Reference proteome</keyword>
<dbReference type="PROSITE" id="PS51257">
    <property type="entry name" value="PROKAR_LIPOPROTEIN"/>
    <property type="match status" value="1"/>
</dbReference>
<dbReference type="OrthoDB" id="6007799at2"/>
<dbReference type="Proteomes" id="UP000256774">
    <property type="component" value="Unassembled WGS sequence"/>
</dbReference>
<gene>
    <name evidence="2" type="ORF">DFR26_1529</name>
</gene>
<sequence length="293" mass="32108">MNIRLAINVLVGVGLGLLFSYLLSGCSDERPLAPPPSAGMAAEATHASETALAPTHATAREATDAQPAHTGADTPARRDATNSQAANIAEAAMPLPQTSERYHLSWDGKLEGDAERRLSCDGKQCRFETHAKVVGLASLSEVSDFNWQNGQVQFQRYERTLQLLFKQVVRIEKQADGSIRSERRNKIYTYASQPGLVDILNIEVQLRADRVAGRAPKASYPLADSKGVSAIQLRREADATLTIAGLARPCEVYVREDGKRVTTLWLDPAQAFLPLQIVHQDGAETYRMQWLGD</sequence>
<comment type="caution">
    <text evidence="2">The sequence shown here is derived from an EMBL/GenBank/DDBJ whole genome shotgun (WGS) entry which is preliminary data.</text>
</comment>
<evidence type="ECO:0000313" key="3">
    <source>
        <dbReference type="Proteomes" id="UP000256774"/>
    </source>
</evidence>
<evidence type="ECO:0000313" key="2">
    <source>
        <dbReference type="EMBL" id="REH37747.1"/>
    </source>
</evidence>